<organism evidence="2 3">
    <name type="scientific">Holothuria leucospilota</name>
    <name type="common">Black long sea cucumber</name>
    <name type="synonym">Mertensiothuria leucospilota</name>
    <dbReference type="NCBI Taxonomy" id="206669"/>
    <lineage>
        <taxon>Eukaryota</taxon>
        <taxon>Metazoa</taxon>
        <taxon>Echinodermata</taxon>
        <taxon>Eleutherozoa</taxon>
        <taxon>Echinozoa</taxon>
        <taxon>Holothuroidea</taxon>
        <taxon>Aspidochirotacea</taxon>
        <taxon>Aspidochirotida</taxon>
        <taxon>Holothuriidae</taxon>
        <taxon>Holothuria</taxon>
    </lineage>
</organism>
<feature type="domain" description="P2X purinoreceptor 7 intracellular" evidence="1">
    <location>
        <begin position="15"/>
        <end position="45"/>
    </location>
</feature>
<proteinExistence type="predicted"/>
<dbReference type="EMBL" id="JAIZAY010000001">
    <property type="protein sequence ID" value="KAJ8050552.1"/>
    <property type="molecule type" value="Genomic_DNA"/>
</dbReference>
<name>A0A9Q1CR74_HOLLE</name>
<accession>A0A9Q1CR74</accession>
<keyword evidence="3" id="KW-1185">Reference proteome</keyword>
<dbReference type="OrthoDB" id="9898867at2759"/>
<dbReference type="AlphaFoldDB" id="A0A9Q1CR74"/>
<gene>
    <name evidence="2" type="ORF">HOLleu_03797</name>
</gene>
<protein>
    <recommendedName>
        <fullName evidence="1">P2X purinoreceptor 7 intracellular domain-containing protein</fullName>
    </recommendedName>
</protein>
<dbReference type="Proteomes" id="UP001152320">
    <property type="component" value="Chromosome 1"/>
</dbReference>
<dbReference type="Pfam" id="PF20478">
    <property type="entry name" value="P2RX7_C"/>
    <property type="match status" value="1"/>
</dbReference>
<comment type="caution">
    <text evidence="2">The sequence shown here is derived from an EMBL/GenBank/DDBJ whole genome shotgun (WGS) entry which is preliminary data.</text>
</comment>
<dbReference type="PANTHER" id="PTHR36981">
    <property type="entry name" value="ZGC:195170"/>
    <property type="match status" value="1"/>
</dbReference>
<evidence type="ECO:0000259" key="1">
    <source>
        <dbReference type="Pfam" id="PF20478"/>
    </source>
</evidence>
<dbReference type="InterPro" id="IPR046815">
    <property type="entry name" value="P2RX7_C"/>
</dbReference>
<sequence length="58" mass="6414">MRHTVYLQPGVHGHLGRGSRKIIPSCVVTAIRQTWPSANGIYRGYLDAPKVNDAHGNF</sequence>
<reference evidence="2" key="1">
    <citation type="submission" date="2021-10" db="EMBL/GenBank/DDBJ databases">
        <title>Tropical sea cucumber genome reveals ecological adaptation and Cuvierian tubules defense mechanism.</title>
        <authorList>
            <person name="Chen T."/>
        </authorList>
    </citation>
    <scope>NUCLEOTIDE SEQUENCE</scope>
    <source>
        <strain evidence="2">Nanhai2018</strain>
        <tissue evidence="2">Muscle</tissue>
    </source>
</reference>
<evidence type="ECO:0000313" key="3">
    <source>
        <dbReference type="Proteomes" id="UP001152320"/>
    </source>
</evidence>
<evidence type="ECO:0000313" key="2">
    <source>
        <dbReference type="EMBL" id="KAJ8050552.1"/>
    </source>
</evidence>